<keyword evidence="2" id="KW-1185">Reference proteome</keyword>
<sequence>MLVLVNWEKTNLLGDIDEVTSNRECDGDGRTSLWSSDFRGWRGYRQKEWLEEMGLRQEEMGLRQKELGLQQEELKEGQQRQSHLQELGLQQKEGQQCQPLGVGVLAFEAVPPLPPSSGAQLM</sequence>
<evidence type="ECO:0000313" key="1">
    <source>
        <dbReference type="EMBL" id="CAI5709833.1"/>
    </source>
</evidence>
<gene>
    <name evidence="1" type="ORF">PDE001_LOCUS333</name>
</gene>
<dbReference type="Proteomes" id="UP001162029">
    <property type="component" value="Unassembled WGS sequence"/>
</dbReference>
<name>A0AAV0SZL6_9STRA</name>
<reference evidence="1" key="1">
    <citation type="submission" date="2022-12" db="EMBL/GenBank/DDBJ databases">
        <authorList>
            <person name="Webb A."/>
        </authorList>
    </citation>
    <scope>NUCLEOTIDE SEQUENCE</scope>
    <source>
        <strain evidence="1">Pd1</strain>
    </source>
</reference>
<organism evidence="1 2">
    <name type="scientific">Peronospora destructor</name>
    <dbReference type="NCBI Taxonomy" id="86335"/>
    <lineage>
        <taxon>Eukaryota</taxon>
        <taxon>Sar</taxon>
        <taxon>Stramenopiles</taxon>
        <taxon>Oomycota</taxon>
        <taxon>Peronosporomycetes</taxon>
        <taxon>Peronosporales</taxon>
        <taxon>Peronosporaceae</taxon>
        <taxon>Peronospora</taxon>
    </lineage>
</organism>
<comment type="caution">
    <text evidence="1">The sequence shown here is derived from an EMBL/GenBank/DDBJ whole genome shotgun (WGS) entry which is preliminary data.</text>
</comment>
<evidence type="ECO:0000313" key="2">
    <source>
        <dbReference type="Proteomes" id="UP001162029"/>
    </source>
</evidence>
<dbReference type="EMBL" id="CANTFM010000053">
    <property type="protein sequence ID" value="CAI5709833.1"/>
    <property type="molecule type" value="Genomic_DNA"/>
</dbReference>
<accession>A0AAV0SZL6</accession>
<protein>
    <submittedName>
        <fullName evidence="1">Uncharacterized protein</fullName>
    </submittedName>
</protein>
<dbReference type="AlphaFoldDB" id="A0AAV0SZL6"/>
<proteinExistence type="predicted"/>